<evidence type="ECO:0000256" key="2">
    <source>
        <dbReference type="SAM" id="Phobius"/>
    </source>
</evidence>
<feature type="transmembrane region" description="Helical" evidence="2">
    <location>
        <begin position="22"/>
        <end position="42"/>
    </location>
</feature>
<evidence type="ECO:0000313" key="4">
    <source>
        <dbReference type="Proteomes" id="UP000192707"/>
    </source>
</evidence>
<feature type="transmembrane region" description="Helical" evidence="2">
    <location>
        <begin position="223"/>
        <end position="244"/>
    </location>
</feature>
<dbReference type="OrthoDB" id="7064980at2"/>
<keyword evidence="2" id="KW-0812">Transmembrane</keyword>
<dbReference type="Proteomes" id="UP000192707">
    <property type="component" value="Unassembled WGS sequence"/>
</dbReference>
<name>A0A1W9Z5J7_MYCAI</name>
<feature type="region of interest" description="Disordered" evidence="1">
    <location>
        <begin position="254"/>
        <end position="285"/>
    </location>
</feature>
<protein>
    <submittedName>
        <fullName evidence="3">Uncharacterized protein</fullName>
    </submittedName>
</protein>
<gene>
    <name evidence="3" type="ORF">BST14_27185</name>
</gene>
<feature type="transmembrane region" description="Helical" evidence="2">
    <location>
        <begin position="190"/>
        <end position="211"/>
    </location>
</feature>
<sequence length="285" mass="30365">MILADGALPAPPQLVAILDPRILLGIFVVLALAAIFVAAGMAISNHDALPIVCCLAALVAALNEPIYDILGKIVYANNNPMAYHAFGRSIPLFLVLGYVPWVGLAPYLVFKAMEAGVSRRRLHLAAFILFVSVACVEFFGNSLHLWTYYGQAPMKYLGVAPQAVTYPMVGGFLLYALASTQHGLRRLATGFTISLIILPVGYAATSWPGYFALYSDLPTAVNWLMSAALLSLCAAMAVGATYLASRWRSMFQSGSNDAHSPTPLQGAALGKGISPTTEPSTAGWR</sequence>
<feature type="transmembrane region" description="Helical" evidence="2">
    <location>
        <begin position="49"/>
        <end position="70"/>
    </location>
</feature>
<keyword evidence="4" id="KW-1185">Reference proteome</keyword>
<feature type="compositionally biased region" description="Polar residues" evidence="1">
    <location>
        <begin position="274"/>
        <end position="285"/>
    </location>
</feature>
<feature type="transmembrane region" description="Helical" evidence="2">
    <location>
        <begin position="90"/>
        <end position="110"/>
    </location>
</feature>
<organism evidence="3 4">
    <name type="scientific">Mycobacterium arosiense ATCC BAA-1401 = DSM 45069</name>
    <dbReference type="NCBI Taxonomy" id="1265311"/>
    <lineage>
        <taxon>Bacteria</taxon>
        <taxon>Bacillati</taxon>
        <taxon>Actinomycetota</taxon>
        <taxon>Actinomycetes</taxon>
        <taxon>Mycobacteriales</taxon>
        <taxon>Mycobacteriaceae</taxon>
        <taxon>Mycobacterium</taxon>
        <taxon>Mycobacterium avium complex (MAC)</taxon>
    </lineage>
</organism>
<keyword evidence="2" id="KW-0472">Membrane</keyword>
<evidence type="ECO:0000256" key="1">
    <source>
        <dbReference type="SAM" id="MobiDB-lite"/>
    </source>
</evidence>
<evidence type="ECO:0000313" key="3">
    <source>
        <dbReference type="EMBL" id="ORA07579.1"/>
    </source>
</evidence>
<dbReference type="AlphaFoldDB" id="A0A1W9Z5J7"/>
<accession>A0A1W9Z5J7</accession>
<feature type="transmembrane region" description="Helical" evidence="2">
    <location>
        <begin position="159"/>
        <end position="178"/>
    </location>
</feature>
<keyword evidence="2" id="KW-1133">Transmembrane helix</keyword>
<comment type="caution">
    <text evidence="3">The sequence shown here is derived from an EMBL/GenBank/DDBJ whole genome shotgun (WGS) entry which is preliminary data.</text>
</comment>
<dbReference type="RefSeq" id="WP_083067372.1">
    <property type="nucleotide sequence ID" value="NZ_MVHG01000140.1"/>
</dbReference>
<feature type="transmembrane region" description="Helical" evidence="2">
    <location>
        <begin position="122"/>
        <end position="139"/>
    </location>
</feature>
<proteinExistence type="predicted"/>
<dbReference type="EMBL" id="MVHG01000140">
    <property type="protein sequence ID" value="ORA07579.1"/>
    <property type="molecule type" value="Genomic_DNA"/>
</dbReference>
<feature type="compositionally biased region" description="Polar residues" evidence="1">
    <location>
        <begin position="254"/>
        <end position="263"/>
    </location>
</feature>
<reference evidence="3 4" key="1">
    <citation type="submission" date="2016-12" db="EMBL/GenBank/DDBJ databases">
        <title>The new phylogeny of genus Mycobacterium.</title>
        <authorList>
            <person name="Tortoli E."/>
            <person name="Trovato A."/>
            <person name="Cirillo D.M."/>
        </authorList>
    </citation>
    <scope>NUCLEOTIDE SEQUENCE [LARGE SCALE GENOMIC DNA]</scope>
    <source>
        <strain evidence="3 4">DSM 45069</strain>
    </source>
</reference>